<reference evidence="2" key="1">
    <citation type="submission" date="2015-07" db="EMBL/GenBank/DDBJ databases">
        <title>Adaptation to a free-living lifestyle via gene acquisitions in the diplomonad Trepomonas sp. PC1.</title>
        <authorList>
            <person name="Xu F."/>
            <person name="Jerlstrom-Hultqvist J."/>
            <person name="Kolisko M."/>
            <person name="Simpson A.G.B."/>
            <person name="Roger A.J."/>
            <person name="Svard S.G."/>
            <person name="Andersson J.O."/>
        </authorList>
    </citation>
    <scope>NUCLEOTIDE SEQUENCE</scope>
    <source>
        <strain evidence="2">PC1</strain>
    </source>
</reference>
<dbReference type="AlphaFoldDB" id="A0A146KL86"/>
<feature type="region of interest" description="Disordered" evidence="1">
    <location>
        <begin position="202"/>
        <end position="222"/>
    </location>
</feature>
<evidence type="ECO:0000313" key="2">
    <source>
        <dbReference type="EMBL" id="JAP96166.1"/>
    </source>
</evidence>
<dbReference type="EMBL" id="GDID01000440">
    <property type="protein sequence ID" value="JAP96166.1"/>
    <property type="molecule type" value="Transcribed_RNA"/>
</dbReference>
<accession>A0A146KL86</accession>
<name>A0A146KL86_9EUKA</name>
<feature type="region of interest" description="Disordered" evidence="1">
    <location>
        <begin position="1"/>
        <end position="20"/>
    </location>
</feature>
<evidence type="ECO:0000256" key="1">
    <source>
        <dbReference type="SAM" id="MobiDB-lite"/>
    </source>
</evidence>
<protein>
    <submittedName>
        <fullName evidence="2">Uncharacterized protein</fullName>
    </submittedName>
</protein>
<proteinExistence type="predicted"/>
<feature type="non-terminal residue" evidence="2">
    <location>
        <position position="1"/>
    </location>
</feature>
<organism evidence="2">
    <name type="scientific">Trepomonas sp. PC1</name>
    <dbReference type="NCBI Taxonomy" id="1076344"/>
    <lineage>
        <taxon>Eukaryota</taxon>
        <taxon>Metamonada</taxon>
        <taxon>Diplomonadida</taxon>
        <taxon>Hexamitidae</taxon>
        <taxon>Hexamitinae</taxon>
        <taxon>Trepomonas</taxon>
    </lineage>
</organism>
<sequence>TRMQWSKRKMQGDPRSKQTVKFSETRTSNILNAQDVNNRTNKITIYRQVDPLQPEYNLPKFVEAEIPQSKIKYELKLDITDIEGAQPKPLYCNPNLHKPCQIRPDMDVKDINAKNVVKQMVHMRGKDYNNLVVNDIASPIKTVKPERYNPEPISARNKHSEKSRDIMRVDDIDGLLEEKQQKYKQKYGGNPVQYDYMYTDDIKNPNKRQKLPRAYSPEQKESKFGADHLGQEINPVNPYKKSFSLGETKFEFTQKNELPQLKIVNKPPLEKPIITELKPIKQNTDQYAGMNTKLLDQFVDQPESLDVLPSPDRKYYQKRATFKVQRSDQLGNMWNGERKDEGAKLELQVTKLQHKNTGQLISTVKRGNKGESLLINKAKTEIREKRTDHKEQTRIMQHQKVVREIEDLPW</sequence>
<gene>
    <name evidence="2" type="ORF">TPC1_10589</name>
</gene>